<dbReference type="SUPFAM" id="SSF52540">
    <property type="entry name" value="P-loop containing nucleoside triphosphate hydrolases"/>
    <property type="match status" value="1"/>
</dbReference>
<dbReference type="PROSITE" id="PS51421">
    <property type="entry name" value="RAS"/>
    <property type="match status" value="1"/>
</dbReference>
<dbReference type="SMART" id="SM00177">
    <property type="entry name" value="ARF"/>
    <property type="match status" value="1"/>
</dbReference>
<keyword evidence="8" id="KW-0449">Lipoprotein</keyword>
<name>A0ABR2C8L3_9ROSI</name>
<evidence type="ECO:0000256" key="7">
    <source>
        <dbReference type="ARBA" id="ARBA00023274"/>
    </source>
</evidence>
<dbReference type="EMBL" id="JBBPBM010000063">
    <property type="protein sequence ID" value="KAK8515747.1"/>
    <property type="molecule type" value="Genomic_DNA"/>
</dbReference>
<dbReference type="Gene3D" id="3.30.1490.10">
    <property type="match status" value="1"/>
</dbReference>
<dbReference type="InterPro" id="IPR001806">
    <property type="entry name" value="Small_GTPase"/>
</dbReference>
<dbReference type="Pfam" id="PF00071">
    <property type="entry name" value="Ras"/>
    <property type="match status" value="1"/>
</dbReference>
<feature type="region of interest" description="Disordered" evidence="10">
    <location>
        <begin position="347"/>
        <end position="381"/>
    </location>
</feature>
<proteinExistence type="inferred from homology"/>
<dbReference type="InterPro" id="IPR035987">
    <property type="entry name" value="Ribosomal_uS8_sf"/>
</dbReference>
<keyword evidence="7 9" id="KW-0687">Ribonucleoprotein</keyword>
<protein>
    <submittedName>
        <fullName evidence="11">Uncharacterized protein</fullName>
    </submittedName>
</protein>
<evidence type="ECO:0000256" key="9">
    <source>
        <dbReference type="RuleBase" id="RU003660"/>
    </source>
</evidence>
<evidence type="ECO:0000256" key="4">
    <source>
        <dbReference type="ARBA" id="ARBA00022741"/>
    </source>
</evidence>
<evidence type="ECO:0000256" key="3">
    <source>
        <dbReference type="ARBA" id="ARBA00006471"/>
    </source>
</evidence>
<evidence type="ECO:0000256" key="5">
    <source>
        <dbReference type="ARBA" id="ARBA00022980"/>
    </source>
</evidence>
<dbReference type="InterPro" id="IPR000630">
    <property type="entry name" value="Ribosomal_uS8"/>
</dbReference>
<dbReference type="SMART" id="SM00173">
    <property type="entry name" value="RAS"/>
    <property type="match status" value="1"/>
</dbReference>
<sequence>MDRSDLPLRCRHFCFQQLAFERMVRVSVLNDALKSMYNAEKRGKRQVMIRPSSKVIIKFLLVMQKHGYIGEFEYVDDHRAGKIVVELNGRLNKCGVISPRFDIGVKEIEGWTARLLPSRQFGYIVLTTSAGIMDHEEARRKNVGGKIFISIYDPIRKVSFVWWNSSMAAPSARGRADYDYLIKLLLIGDSGVGKSCLLLRFSDGSFTTSFITTIGIDFKIRTVELDGKRIKLQIWDTAGQERFRTITTAYYRGAMGILLVYDVTDESSFNNIRNWIRNIEQHASDNVNKILVGNKADMDESKRAVPTSKGQALADEYGIKFFETSAKTNLNVEEVFFSIAKDIKQRLTDTDSRAEPSTIKINQPDAAGGAGQAAQKSGCCS</sequence>
<dbReference type="SMART" id="SM00176">
    <property type="entry name" value="RAN"/>
    <property type="match status" value="1"/>
</dbReference>
<keyword evidence="5 9" id="KW-0689">Ribosomal protein</keyword>
<keyword evidence="6" id="KW-0342">GTP-binding</keyword>
<evidence type="ECO:0000256" key="6">
    <source>
        <dbReference type="ARBA" id="ARBA00023134"/>
    </source>
</evidence>
<comment type="similarity">
    <text evidence="3 9">Belongs to the universal ribosomal protein uS8 family.</text>
</comment>
<dbReference type="NCBIfam" id="TIGR00231">
    <property type="entry name" value="small_GTP"/>
    <property type="match status" value="1"/>
</dbReference>
<dbReference type="PRINTS" id="PR00449">
    <property type="entry name" value="RASTRNSFRMNG"/>
</dbReference>
<organism evidence="11 12">
    <name type="scientific">Hibiscus sabdariffa</name>
    <name type="common">roselle</name>
    <dbReference type="NCBI Taxonomy" id="183260"/>
    <lineage>
        <taxon>Eukaryota</taxon>
        <taxon>Viridiplantae</taxon>
        <taxon>Streptophyta</taxon>
        <taxon>Embryophyta</taxon>
        <taxon>Tracheophyta</taxon>
        <taxon>Spermatophyta</taxon>
        <taxon>Magnoliopsida</taxon>
        <taxon>eudicotyledons</taxon>
        <taxon>Gunneridae</taxon>
        <taxon>Pentapetalae</taxon>
        <taxon>rosids</taxon>
        <taxon>malvids</taxon>
        <taxon>Malvales</taxon>
        <taxon>Malvaceae</taxon>
        <taxon>Malvoideae</taxon>
        <taxon>Hibiscus</taxon>
    </lineage>
</organism>
<keyword evidence="12" id="KW-1185">Reference proteome</keyword>
<keyword evidence="4" id="KW-0547">Nucleotide-binding</keyword>
<evidence type="ECO:0000256" key="2">
    <source>
        <dbReference type="ARBA" id="ARBA00006270"/>
    </source>
</evidence>
<dbReference type="Pfam" id="PF00410">
    <property type="entry name" value="Ribosomal_S8"/>
    <property type="match status" value="1"/>
</dbReference>
<evidence type="ECO:0000313" key="12">
    <source>
        <dbReference type="Proteomes" id="UP001472677"/>
    </source>
</evidence>
<comment type="similarity">
    <text evidence="2">Belongs to the small GTPase superfamily. Rab family.</text>
</comment>
<dbReference type="Gene3D" id="3.30.1370.30">
    <property type="match status" value="1"/>
</dbReference>
<dbReference type="PANTHER" id="PTHR47980">
    <property type="entry name" value="LD44762P"/>
    <property type="match status" value="1"/>
</dbReference>
<comment type="subcellular location">
    <subcellularLocation>
        <location evidence="1">Golgi apparatus membrane</location>
    </subcellularLocation>
</comment>
<dbReference type="PROSITE" id="PS51419">
    <property type="entry name" value="RAB"/>
    <property type="match status" value="1"/>
</dbReference>
<evidence type="ECO:0000256" key="1">
    <source>
        <dbReference type="ARBA" id="ARBA00004394"/>
    </source>
</evidence>
<dbReference type="SUPFAM" id="SSF56047">
    <property type="entry name" value="Ribosomal protein S8"/>
    <property type="match status" value="1"/>
</dbReference>
<comment type="caution">
    <text evidence="11">The sequence shown here is derived from an EMBL/GenBank/DDBJ whole genome shotgun (WGS) entry which is preliminary data.</text>
</comment>
<reference evidence="11 12" key="1">
    <citation type="journal article" date="2024" name="G3 (Bethesda)">
        <title>Genome assembly of Hibiscus sabdariffa L. provides insights into metabolisms of medicinal natural products.</title>
        <authorList>
            <person name="Kim T."/>
        </authorList>
    </citation>
    <scope>NUCLEOTIDE SEQUENCE [LARGE SCALE GENOMIC DNA]</scope>
    <source>
        <strain evidence="11">TK-2024</strain>
        <tissue evidence="11">Old leaves</tissue>
    </source>
</reference>
<dbReference type="SMART" id="SM00175">
    <property type="entry name" value="RAB"/>
    <property type="match status" value="1"/>
</dbReference>
<dbReference type="InterPro" id="IPR047863">
    <property type="entry name" value="Ribosomal_uS8_CS"/>
</dbReference>
<dbReference type="PROSITE" id="PS00053">
    <property type="entry name" value="RIBOSOMAL_S8"/>
    <property type="match status" value="1"/>
</dbReference>
<dbReference type="NCBIfam" id="NF003115">
    <property type="entry name" value="PRK04034.1"/>
    <property type="match status" value="1"/>
</dbReference>
<dbReference type="Gene3D" id="3.40.50.300">
    <property type="entry name" value="P-loop containing nucleotide triphosphate hydrolases"/>
    <property type="match status" value="1"/>
</dbReference>
<dbReference type="PROSITE" id="PS51420">
    <property type="entry name" value="RHO"/>
    <property type="match status" value="1"/>
</dbReference>
<dbReference type="HAMAP" id="MF_01302_A">
    <property type="entry name" value="Ribosomal_uS8_A"/>
    <property type="match status" value="1"/>
</dbReference>
<dbReference type="InterPro" id="IPR005225">
    <property type="entry name" value="Small_GTP-bd"/>
</dbReference>
<dbReference type="Proteomes" id="UP001472677">
    <property type="component" value="Unassembled WGS sequence"/>
</dbReference>
<dbReference type="InterPro" id="IPR050305">
    <property type="entry name" value="Small_GTPase_Rab"/>
</dbReference>
<dbReference type="InterPro" id="IPR027417">
    <property type="entry name" value="P-loop_NTPase"/>
</dbReference>
<dbReference type="CDD" id="cd01867">
    <property type="entry name" value="Rab8_Rab10_Rab13_like"/>
    <property type="match status" value="1"/>
</dbReference>
<dbReference type="SMART" id="SM00174">
    <property type="entry name" value="RHO"/>
    <property type="match status" value="1"/>
</dbReference>
<evidence type="ECO:0000256" key="8">
    <source>
        <dbReference type="ARBA" id="ARBA00023288"/>
    </source>
</evidence>
<evidence type="ECO:0000256" key="10">
    <source>
        <dbReference type="SAM" id="MobiDB-lite"/>
    </source>
</evidence>
<accession>A0ABR2C8L3</accession>
<gene>
    <name evidence="11" type="ORF">V6N12_075773</name>
</gene>
<evidence type="ECO:0000313" key="11">
    <source>
        <dbReference type="EMBL" id="KAK8515747.1"/>
    </source>
</evidence>